<dbReference type="AlphaFoldDB" id="A0A158JGZ3"/>
<organism evidence="1 2">
    <name type="scientific">Caballeronia cordobensis</name>
    <name type="common">Burkholderia cordobensis</name>
    <dbReference type="NCBI Taxonomy" id="1353886"/>
    <lineage>
        <taxon>Bacteria</taxon>
        <taxon>Pseudomonadati</taxon>
        <taxon>Pseudomonadota</taxon>
        <taxon>Betaproteobacteria</taxon>
        <taxon>Burkholderiales</taxon>
        <taxon>Burkholderiaceae</taxon>
        <taxon>Caballeronia</taxon>
    </lineage>
</organism>
<name>A0A158JGZ3_CABCO</name>
<reference evidence="2" key="1">
    <citation type="submission" date="2016-01" db="EMBL/GenBank/DDBJ databases">
        <authorList>
            <person name="Peeters C."/>
        </authorList>
    </citation>
    <scope>NUCLEOTIDE SEQUENCE [LARGE SCALE GENOMIC DNA]</scope>
</reference>
<dbReference type="RefSeq" id="WP_053571732.1">
    <property type="nucleotide sequence ID" value="NZ_FCNY02000026.1"/>
</dbReference>
<gene>
    <name evidence="1" type="ORF">AWB70_06571</name>
</gene>
<accession>A0A158JGZ3</accession>
<dbReference type="EMBL" id="FCNY02000026">
    <property type="protein sequence ID" value="SAL67723.1"/>
    <property type="molecule type" value="Genomic_DNA"/>
</dbReference>
<protein>
    <submittedName>
        <fullName evidence="1">Uncharacterized protein</fullName>
    </submittedName>
</protein>
<keyword evidence="2" id="KW-1185">Reference proteome</keyword>
<evidence type="ECO:0000313" key="1">
    <source>
        <dbReference type="EMBL" id="SAL67723.1"/>
    </source>
</evidence>
<proteinExistence type="predicted"/>
<sequence>MEFEYQQFRIDASCLEEGGHYYARAKIFRRLSEDDTPSEVKWSGDIGDYRSDADAVEAARQWALKWCDANRH</sequence>
<evidence type="ECO:0000313" key="2">
    <source>
        <dbReference type="Proteomes" id="UP000054740"/>
    </source>
</evidence>
<dbReference type="Proteomes" id="UP000054740">
    <property type="component" value="Unassembled WGS sequence"/>
</dbReference>